<accession>I3R1N2</accession>
<dbReference type="Proteomes" id="UP000011603">
    <property type="component" value="Unassembled WGS sequence"/>
</dbReference>
<reference evidence="6 10" key="2">
    <citation type="journal article" date="2012" name="J. Bacteriol.">
        <title>Complete genome sequence of the metabolically versatile halophilic archaeon Haloferax mediterranei, a poly(3-hydroxybutyrate-co-3-hydroxyvalerate) producer.</title>
        <authorList>
            <person name="Han J."/>
            <person name="Zhang F."/>
            <person name="Hou J."/>
            <person name="Liu X."/>
            <person name="Li M."/>
            <person name="Liu H."/>
            <person name="Cai L."/>
            <person name="Zhang B."/>
            <person name="Chen Y."/>
            <person name="Zhou J."/>
            <person name="Hu S."/>
            <person name="Xiang H."/>
        </authorList>
    </citation>
    <scope>NUCLEOTIDE SEQUENCE [LARGE SCALE GENOMIC DNA]</scope>
    <source>
        <strain evidence="10">ATCC 33500 / DSM 1411 / JCM 8866 / NBRC 14739 / NCIMB 2177 / R-4</strain>
        <strain evidence="6">CGMCC 1.2087</strain>
    </source>
</reference>
<dbReference type="GeneID" id="40155771"/>
<dbReference type="Gene3D" id="3.60.15.10">
    <property type="entry name" value="Ribonuclease Z/Hydroxyacylglutathione hydrolase-like"/>
    <property type="match status" value="2"/>
</dbReference>
<dbReference type="Proteomes" id="UP000006469">
    <property type="component" value="Chromosome"/>
</dbReference>
<dbReference type="SUPFAM" id="SSF56281">
    <property type="entry name" value="Metallo-hydrolase/oxidoreductase"/>
    <property type="match status" value="1"/>
</dbReference>
<dbReference type="SMART" id="SM00849">
    <property type="entry name" value="Lactamase_B"/>
    <property type="match status" value="1"/>
</dbReference>
<evidence type="ECO:0000256" key="1">
    <source>
        <dbReference type="ARBA" id="ARBA00001947"/>
    </source>
</evidence>
<dbReference type="PANTHER" id="PTHR46233:SF3">
    <property type="entry name" value="HYDROXYACYLGLUTATHIONE HYDROLASE GLOC"/>
    <property type="match status" value="1"/>
</dbReference>
<dbReference type="PANTHER" id="PTHR46233">
    <property type="entry name" value="HYDROXYACYLGLUTATHIONE HYDROLASE GLOC"/>
    <property type="match status" value="1"/>
</dbReference>
<evidence type="ECO:0000313" key="9">
    <source>
        <dbReference type="EMBL" id="QCQ74674.1"/>
    </source>
</evidence>
<dbReference type="OrthoDB" id="197151at2157"/>
<evidence type="ECO:0000256" key="3">
    <source>
        <dbReference type="ARBA" id="ARBA00022801"/>
    </source>
</evidence>
<evidence type="ECO:0000259" key="5">
    <source>
        <dbReference type="SMART" id="SM00849"/>
    </source>
</evidence>
<evidence type="ECO:0000313" key="6">
    <source>
        <dbReference type="EMBL" id="AFK18142.1"/>
    </source>
</evidence>
<dbReference type="Proteomes" id="UP000027075">
    <property type="component" value="Chromosome"/>
</dbReference>
<evidence type="ECO:0000313" key="10">
    <source>
        <dbReference type="Proteomes" id="UP000006469"/>
    </source>
</evidence>
<evidence type="ECO:0000256" key="4">
    <source>
        <dbReference type="ARBA" id="ARBA00022833"/>
    </source>
</evidence>
<dbReference type="EMBL" id="CP007551">
    <property type="protein sequence ID" value="AHZ22452.1"/>
    <property type="molecule type" value="Genomic_DNA"/>
</dbReference>
<dbReference type="eggNOG" id="arCOG00504">
    <property type="taxonomic scope" value="Archaea"/>
</dbReference>
<evidence type="ECO:0000313" key="7">
    <source>
        <dbReference type="EMBL" id="AHZ22452.1"/>
    </source>
</evidence>
<dbReference type="PaxDb" id="523841-HFX_0406"/>
<evidence type="ECO:0000313" key="13">
    <source>
        <dbReference type="Proteomes" id="UP000299011"/>
    </source>
</evidence>
<name>I3R1N2_HALMT</name>
<dbReference type="Proteomes" id="UP000299011">
    <property type="component" value="Chromosome"/>
</dbReference>
<feature type="domain" description="Metallo-beta-lactamase" evidence="5">
    <location>
        <begin position="14"/>
        <end position="174"/>
    </location>
</feature>
<reference evidence="8 11" key="3">
    <citation type="journal article" date="2014" name="PLoS Genet.">
        <title>Phylogenetically driven sequencing of extremely halophilic archaea reveals strategies for static and dynamic osmo-response.</title>
        <authorList>
            <person name="Becker E.A."/>
            <person name="Seitzer P.M."/>
            <person name="Tritt A."/>
            <person name="Larsen D."/>
            <person name="Krusor M."/>
            <person name="Yao A.I."/>
            <person name="Wu D."/>
            <person name="Madern D."/>
            <person name="Eisen J.A."/>
            <person name="Darling A.E."/>
            <person name="Facciotti M.T."/>
        </authorList>
    </citation>
    <scope>NUCLEOTIDE SEQUENCE [LARGE SCALE GENOMIC DNA]</scope>
    <source>
        <strain evidence="8">ATCC 33500</strain>
        <strain evidence="11">ATCC 33500 / DSM 1411 / JCM 8866 / NBRC 14739 / NCIMB 2177 / R-4</strain>
    </source>
</reference>
<dbReference type="AlphaFoldDB" id="I3R1N2"/>
<dbReference type="EMBL" id="CP001868">
    <property type="protein sequence ID" value="AFK18142.1"/>
    <property type="molecule type" value="Genomic_DNA"/>
</dbReference>
<dbReference type="GO" id="GO:0004416">
    <property type="term" value="F:hydroxyacylglutathione hydrolase activity"/>
    <property type="evidence" value="ECO:0007669"/>
    <property type="project" value="UniProtKB-EC"/>
</dbReference>
<keyword evidence="2" id="KW-0479">Metal-binding</keyword>
<dbReference type="HOGENOM" id="CLU_030571_5_1_2"/>
<reference evidence="9 13" key="6">
    <citation type="submission" date="2019-04" db="EMBL/GenBank/DDBJ databases">
        <title>Methylomes of two halophilic Archaea, Haloarcula marismortui and Haloferax mediterranei.</title>
        <authorList>
            <person name="DasSarma S."/>
            <person name="DasSarma P."/>
            <person name="DasSarma S."/>
            <person name="Fomenkov A."/>
            <person name="Vincze T."/>
            <person name="Anton B.P."/>
            <person name="Roberts R.J."/>
        </authorList>
    </citation>
    <scope>NUCLEOTIDE SEQUENCE [LARGE SCALE GENOMIC DNA]</scope>
    <source>
        <strain evidence="9">ATCC 33500</strain>
        <strain evidence="13">ATCC 33500 / DSM 1411 / JCM 8866 / NBRC 14739 / NCIMB 2177 / R-4</strain>
    </source>
</reference>
<dbReference type="GO" id="GO:0046872">
    <property type="term" value="F:metal ion binding"/>
    <property type="evidence" value="ECO:0007669"/>
    <property type="project" value="UniProtKB-KW"/>
</dbReference>
<dbReference type="EC" id="3.1.2.6" evidence="6"/>
<comment type="cofactor">
    <cofactor evidence="1">
        <name>Zn(2+)</name>
        <dbReference type="ChEBI" id="CHEBI:29105"/>
    </cofactor>
</comment>
<keyword evidence="3 6" id="KW-0378">Hydrolase</keyword>
<dbReference type="InterPro" id="IPR001279">
    <property type="entry name" value="Metallo-B-lactamas"/>
</dbReference>
<evidence type="ECO:0000313" key="8">
    <source>
        <dbReference type="EMBL" id="EMA02585.1"/>
    </source>
</evidence>
<evidence type="ECO:0000313" key="12">
    <source>
        <dbReference type="Proteomes" id="UP000027075"/>
    </source>
</evidence>
<dbReference type="EMBL" id="CP039139">
    <property type="protein sequence ID" value="QCQ74674.1"/>
    <property type="molecule type" value="Genomic_DNA"/>
</dbReference>
<dbReference type="InterPro" id="IPR036866">
    <property type="entry name" value="RibonucZ/Hydroxyglut_hydro"/>
</dbReference>
<evidence type="ECO:0000256" key="2">
    <source>
        <dbReference type="ARBA" id="ARBA00022723"/>
    </source>
</evidence>
<evidence type="ECO:0000313" key="11">
    <source>
        <dbReference type="Proteomes" id="UP000011603"/>
    </source>
</evidence>
<keyword evidence="4" id="KW-0862">Zinc</keyword>
<proteinExistence type="predicted"/>
<reference evidence="6" key="5">
    <citation type="submission" date="2014-05" db="EMBL/GenBank/DDBJ databases">
        <authorList>
            <person name="Wang L."/>
            <person name="Yang H."/>
            <person name="Xiang H."/>
        </authorList>
    </citation>
    <scope>NUCLEOTIDE SEQUENCE</scope>
    <source>
        <strain evidence="6">CGMCC 1.2087</strain>
    </source>
</reference>
<dbReference type="RefSeq" id="WP_004058028.1">
    <property type="nucleotide sequence ID" value="NC_017941.2"/>
</dbReference>
<reference evidence="6" key="1">
    <citation type="journal article" date="2012" name="Appl. Environ. Microbiol.">
        <title>Identification of the haloarchaeal phasin (PhaP) that functions in polyhydroxyalkanoate accumulation and granule formation in Haloferax mediterranei.</title>
        <authorList>
            <person name="Cai S."/>
            <person name="Cai L."/>
            <person name="Liu H."/>
            <person name="Liu X."/>
            <person name="Han J."/>
            <person name="Zhou J."/>
            <person name="Xiang H."/>
        </authorList>
    </citation>
    <scope>NUCLEOTIDE SEQUENCE</scope>
    <source>
        <strain evidence="6">CGMCC 1.2087</strain>
    </source>
</reference>
<dbReference type="Pfam" id="PF00753">
    <property type="entry name" value="Lactamase_B"/>
    <property type="match status" value="1"/>
</dbReference>
<gene>
    <name evidence="6" type="primary">gloB</name>
    <name evidence="6" type="ordered locus">HFX_0406</name>
    <name evidence="7" type="ORF">BM92_07240</name>
    <name evidence="8" type="ORF">C439_08380</name>
    <name evidence="9" type="ORF">E6P09_05100</name>
</gene>
<dbReference type="InterPro" id="IPR051453">
    <property type="entry name" value="MBL_Glyoxalase_II"/>
</dbReference>
<dbReference type="PATRIC" id="fig|523841.21.peg.1699"/>
<organism evidence="6 10">
    <name type="scientific">Haloferax mediterranei (strain ATCC 33500 / DSM 1411 / JCM 8866 / NBRC 14739 / NCIMB 2177 / R-4)</name>
    <name type="common">Halobacterium mediterranei</name>
    <dbReference type="NCBI Taxonomy" id="523841"/>
    <lineage>
        <taxon>Archaea</taxon>
        <taxon>Methanobacteriati</taxon>
        <taxon>Methanobacteriota</taxon>
        <taxon>Stenosarchaea group</taxon>
        <taxon>Halobacteria</taxon>
        <taxon>Halobacteriales</taxon>
        <taxon>Haloferacaceae</taxon>
        <taxon>Haloferax</taxon>
    </lineage>
</organism>
<protein>
    <submittedName>
        <fullName evidence="6">Hydroxyacylglutathione hydrolase</fullName>
        <ecNumber evidence="6">3.1.2.6</ecNumber>
    </submittedName>
    <submittedName>
        <fullName evidence="9">MBL fold metallo-hydrolase</fullName>
    </submittedName>
    <submittedName>
        <fullName evidence="7">Metallo-beta-lactamase</fullName>
    </submittedName>
</protein>
<dbReference type="STRING" id="523841.HFX_0406"/>
<sequence>MEVIPVTADAEVFTCNAYLVLGDRTVLVDAGTMAGVETAVAEHTDDLDAVVLTHQHADHIGELDAVVERFEPDVYAFGDHPLRTHELEDGDEIVMGDETFEVIYTPGHADDHVSLVSGRSLFSGDVVVYNDNAFDDGSFGKTDLPGQSRERVISSLRTLRDRLPTTVETMYAGHGDVFKRGTGGDTIHDVIERALERAERREPKYPVT</sequence>
<reference evidence="7 12" key="4">
    <citation type="submission" date="2014-04" db="EMBL/GenBank/DDBJ databases">
        <title>Transcriptional profiles of Haloferax mediterranei on the basis of nitrogen availability.</title>
        <authorList>
            <person name="Bautista V."/>
        </authorList>
    </citation>
    <scope>NUCLEOTIDE SEQUENCE [LARGE SCALE GENOMIC DNA]</scope>
    <source>
        <strain evidence="7">ATCC 33500</strain>
        <strain evidence="12">ATCC 33500 / DSM 1411 / JCM 8866 / NBRC 14739 / NCIMB 2177 / R-4</strain>
    </source>
</reference>
<dbReference type="EMBL" id="AOLO01000007">
    <property type="protein sequence ID" value="EMA02585.1"/>
    <property type="molecule type" value="Genomic_DNA"/>
</dbReference>
<dbReference type="CDD" id="cd06262">
    <property type="entry name" value="metallo-hydrolase-like_MBL-fold"/>
    <property type="match status" value="1"/>
</dbReference>
<keyword evidence="11" id="KW-1185">Reference proteome</keyword>
<dbReference type="KEGG" id="hme:HFX_0406"/>